<accession>A0ABT2CGA4</accession>
<feature type="transmembrane region" description="Helical" evidence="1">
    <location>
        <begin position="31"/>
        <end position="53"/>
    </location>
</feature>
<evidence type="ECO:0000256" key="1">
    <source>
        <dbReference type="SAM" id="Phobius"/>
    </source>
</evidence>
<dbReference type="Proteomes" id="UP001431313">
    <property type="component" value="Unassembled WGS sequence"/>
</dbReference>
<keyword evidence="1" id="KW-1133">Transmembrane helix</keyword>
<evidence type="ECO:0008006" key="4">
    <source>
        <dbReference type="Google" id="ProtNLM"/>
    </source>
</evidence>
<dbReference type="EMBL" id="JANUGQ010000008">
    <property type="protein sequence ID" value="MCS0636446.1"/>
    <property type="molecule type" value="Genomic_DNA"/>
</dbReference>
<gene>
    <name evidence="2" type="ORF">NX801_12390</name>
</gene>
<reference evidence="2" key="1">
    <citation type="submission" date="2022-08" db="EMBL/GenBank/DDBJ databases">
        <authorList>
            <person name="Somphong A."/>
            <person name="Phongsopitanun W."/>
        </authorList>
    </citation>
    <scope>NUCLEOTIDE SEQUENCE</scope>
    <source>
        <strain evidence="2">LP05-1</strain>
    </source>
</reference>
<feature type="transmembrane region" description="Helical" evidence="1">
    <location>
        <begin position="5"/>
        <end position="25"/>
    </location>
</feature>
<proteinExistence type="predicted"/>
<keyword evidence="3" id="KW-1185">Reference proteome</keyword>
<keyword evidence="1" id="KW-0472">Membrane</keyword>
<evidence type="ECO:0000313" key="2">
    <source>
        <dbReference type="EMBL" id="MCS0636446.1"/>
    </source>
</evidence>
<protein>
    <recommendedName>
        <fullName evidence="4">DUF3267 domain-containing protein</fullName>
    </recommendedName>
</protein>
<sequence length="150" mass="16167">MAAQVWPLLAVVGLFQLAGVGWWLWSGDAGPALLAWWVCEPAVLGLVGSFTLHESAHVLALRRVRTVTRVAIERTAWRTSVIPEGTMTGREAAGVAAAGPLACVLAGLLLWLPDLDRALAWWYLAHLVFLAPCFGDGRALFGALRRRAGE</sequence>
<organism evidence="2 3">
    <name type="scientific">Streptomyces pyxinae</name>
    <dbReference type="NCBI Taxonomy" id="2970734"/>
    <lineage>
        <taxon>Bacteria</taxon>
        <taxon>Bacillati</taxon>
        <taxon>Actinomycetota</taxon>
        <taxon>Actinomycetes</taxon>
        <taxon>Kitasatosporales</taxon>
        <taxon>Streptomycetaceae</taxon>
        <taxon>Streptomyces</taxon>
    </lineage>
</organism>
<dbReference type="RefSeq" id="WP_258787563.1">
    <property type="nucleotide sequence ID" value="NZ_JANUGQ010000008.1"/>
</dbReference>
<evidence type="ECO:0000313" key="3">
    <source>
        <dbReference type="Proteomes" id="UP001431313"/>
    </source>
</evidence>
<feature type="transmembrane region" description="Helical" evidence="1">
    <location>
        <begin position="119"/>
        <end position="141"/>
    </location>
</feature>
<name>A0ABT2CGA4_9ACTN</name>
<comment type="caution">
    <text evidence="2">The sequence shown here is derived from an EMBL/GenBank/DDBJ whole genome shotgun (WGS) entry which is preliminary data.</text>
</comment>
<feature type="transmembrane region" description="Helical" evidence="1">
    <location>
        <begin position="92"/>
        <end position="113"/>
    </location>
</feature>
<keyword evidence="1" id="KW-0812">Transmembrane</keyword>